<name>A0ABR9KDC1_9ACTN</name>
<dbReference type="RefSeq" id="WP_192775157.1">
    <property type="nucleotide sequence ID" value="NZ_BAAASY010000043.1"/>
</dbReference>
<dbReference type="Proteomes" id="UP000661607">
    <property type="component" value="Unassembled WGS sequence"/>
</dbReference>
<comment type="caution">
    <text evidence="1">The sequence shown here is derived from an EMBL/GenBank/DDBJ whole genome shotgun (WGS) entry which is preliminary data.</text>
</comment>
<evidence type="ECO:0000313" key="2">
    <source>
        <dbReference type="Proteomes" id="UP000661607"/>
    </source>
</evidence>
<evidence type="ECO:0000313" key="1">
    <source>
        <dbReference type="EMBL" id="MBE1559996.1"/>
    </source>
</evidence>
<protein>
    <submittedName>
        <fullName evidence="1">Uncharacterized protein</fullName>
    </submittedName>
</protein>
<proteinExistence type="predicted"/>
<keyword evidence="2" id="KW-1185">Reference proteome</keyword>
<reference evidence="1 2" key="1">
    <citation type="submission" date="2020-10" db="EMBL/GenBank/DDBJ databases">
        <title>Sequencing the genomes of 1000 actinobacteria strains.</title>
        <authorList>
            <person name="Klenk H.-P."/>
        </authorList>
    </citation>
    <scope>NUCLEOTIDE SEQUENCE [LARGE SCALE GENOMIC DNA]</scope>
    <source>
        <strain evidence="1 2">DSM 43748</strain>
    </source>
</reference>
<organism evidence="1 2">
    <name type="scientific">Nonomuraea africana</name>
    <dbReference type="NCBI Taxonomy" id="46171"/>
    <lineage>
        <taxon>Bacteria</taxon>
        <taxon>Bacillati</taxon>
        <taxon>Actinomycetota</taxon>
        <taxon>Actinomycetes</taxon>
        <taxon>Streptosporangiales</taxon>
        <taxon>Streptosporangiaceae</taxon>
        <taxon>Nonomuraea</taxon>
    </lineage>
</organism>
<dbReference type="EMBL" id="JADBEF010000001">
    <property type="protein sequence ID" value="MBE1559996.1"/>
    <property type="molecule type" value="Genomic_DNA"/>
</dbReference>
<gene>
    <name evidence="1" type="ORF">H4W81_002775</name>
</gene>
<accession>A0ABR9KDC1</accession>
<sequence length="222" mass="25544">MIRDFPARVRELVAELQSVPDLVMDSCHIGQGAARELTAEDADVIRSAMGDGAVEDVRGYLLGTDHIQVAWHLDDHSVYGEFHLKDLRNCLAGGYLPYADARLSPVEQRVMGEELKTLEEAPGSGRLTALRLRLEAECRELWFYDTNHRRLALLDLDYPSYLENLLITKGIPGWQYLFTDTDIRHREFHAIVRQLERSLDSFPDLFPHHDYSDLRERLEARL</sequence>